<evidence type="ECO:0000313" key="6">
    <source>
        <dbReference type="Proteomes" id="UP000000311"/>
    </source>
</evidence>
<dbReference type="OrthoDB" id="9940972at2759"/>
<keyword evidence="2" id="KW-0649">Protein kinase inhibitor</keyword>
<dbReference type="OMA" id="MEERNTH"/>
<dbReference type="Pfam" id="PF02234">
    <property type="entry name" value="CDI"/>
    <property type="match status" value="1"/>
</dbReference>
<dbReference type="Gene3D" id="4.10.365.10">
    <property type="entry name" value="p27"/>
    <property type="match status" value="1"/>
</dbReference>
<comment type="similarity">
    <text evidence="1">Belongs to the CDI family.</text>
</comment>
<dbReference type="InParanoid" id="E1ZZ80"/>
<dbReference type="Proteomes" id="UP000000311">
    <property type="component" value="Unassembled WGS sequence"/>
</dbReference>
<gene>
    <name evidence="5" type="ORF">EAG_09512</name>
</gene>
<reference evidence="5 6" key="1">
    <citation type="journal article" date="2010" name="Science">
        <title>Genomic comparison of the ants Camponotus floridanus and Harpegnathos saltator.</title>
        <authorList>
            <person name="Bonasio R."/>
            <person name="Zhang G."/>
            <person name="Ye C."/>
            <person name="Mutti N.S."/>
            <person name="Fang X."/>
            <person name="Qin N."/>
            <person name="Donahue G."/>
            <person name="Yang P."/>
            <person name="Li Q."/>
            <person name="Li C."/>
            <person name="Zhang P."/>
            <person name="Huang Z."/>
            <person name="Berger S.L."/>
            <person name="Reinberg D."/>
            <person name="Wang J."/>
            <person name="Liebig J."/>
        </authorList>
    </citation>
    <scope>NUCLEOTIDE SEQUENCE [LARGE SCALE GENOMIC DNA]</scope>
    <source>
        <strain evidence="6">C129</strain>
    </source>
</reference>
<dbReference type="GO" id="GO:0051726">
    <property type="term" value="P:regulation of cell cycle"/>
    <property type="evidence" value="ECO:0007669"/>
    <property type="project" value="InterPro"/>
</dbReference>
<dbReference type="InterPro" id="IPR044898">
    <property type="entry name" value="CDI_dom_sf"/>
</dbReference>
<feature type="region of interest" description="Disordered" evidence="3">
    <location>
        <begin position="74"/>
        <end position="119"/>
    </location>
</feature>
<evidence type="ECO:0000256" key="1">
    <source>
        <dbReference type="ARBA" id="ARBA00006726"/>
    </source>
</evidence>
<feature type="region of interest" description="Disordered" evidence="3">
    <location>
        <begin position="1"/>
        <end position="35"/>
    </location>
</feature>
<organism evidence="6">
    <name type="scientific">Camponotus floridanus</name>
    <name type="common">Florida carpenter ant</name>
    <dbReference type="NCBI Taxonomy" id="104421"/>
    <lineage>
        <taxon>Eukaryota</taxon>
        <taxon>Metazoa</taxon>
        <taxon>Ecdysozoa</taxon>
        <taxon>Arthropoda</taxon>
        <taxon>Hexapoda</taxon>
        <taxon>Insecta</taxon>
        <taxon>Pterygota</taxon>
        <taxon>Neoptera</taxon>
        <taxon>Endopterygota</taxon>
        <taxon>Hymenoptera</taxon>
        <taxon>Apocrita</taxon>
        <taxon>Aculeata</taxon>
        <taxon>Formicoidea</taxon>
        <taxon>Formicidae</taxon>
        <taxon>Formicinae</taxon>
        <taxon>Camponotus</taxon>
    </lineage>
</organism>
<protein>
    <recommendedName>
        <fullName evidence="4">Cyclin-dependent kinase inhibitor domain-containing protein</fullName>
    </recommendedName>
</protein>
<dbReference type="AlphaFoldDB" id="E1ZZ80"/>
<evidence type="ECO:0000256" key="2">
    <source>
        <dbReference type="ARBA" id="ARBA00023013"/>
    </source>
</evidence>
<feature type="compositionally biased region" description="Basic and acidic residues" evidence="3">
    <location>
        <begin position="1"/>
        <end position="12"/>
    </location>
</feature>
<dbReference type="EMBL" id="GL435311">
    <property type="protein sequence ID" value="EFN73495.1"/>
    <property type="molecule type" value="Genomic_DNA"/>
</dbReference>
<evidence type="ECO:0000313" key="5">
    <source>
        <dbReference type="EMBL" id="EFN73495.1"/>
    </source>
</evidence>
<name>E1ZZ80_CAMFO</name>
<feature type="domain" description="Cyclin-dependent kinase inhibitor" evidence="4">
    <location>
        <begin position="39"/>
        <end position="67"/>
    </location>
</feature>
<feature type="compositionally biased region" description="Basic and acidic residues" evidence="3">
    <location>
        <begin position="97"/>
        <end position="119"/>
    </location>
</feature>
<sequence length="119" mass="14486">MERNASENERNVRRQLFTDENESEDERQNYDNLIMEDNLQQSERDKEKWNFDFKRGVPLPGRYQWIKLDEHGNEIPSSINSINEVQNTNEQEEQIEETERRRNDEPMDEARKRARLEES</sequence>
<evidence type="ECO:0000256" key="3">
    <source>
        <dbReference type="SAM" id="MobiDB-lite"/>
    </source>
</evidence>
<evidence type="ECO:0000259" key="4">
    <source>
        <dbReference type="Pfam" id="PF02234"/>
    </source>
</evidence>
<keyword evidence="6" id="KW-1185">Reference proteome</keyword>
<proteinExistence type="inferred from homology"/>
<dbReference type="GO" id="GO:0004861">
    <property type="term" value="F:cyclin-dependent protein serine/threonine kinase inhibitor activity"/>
    <property type="evidence" value="ECO:0007669"/>
    <property type="project" value="InterPro"/>
</dbReference>
<dbReference type="InterPro" id="IPR003175">
    <property type="entry name" value="CDI_dom"/>
</dbReference>
<accession>E1ZZ80</accession>
<dbReference type="GO" id="GO:0005634">
    <property type="term" value="C:nucleus"/>
    <property type="evidence" value="ECO:0007669"/>
    <property type="project" value="InterPro"/>
</dbReference>